<keyword evidence="5" id="KW-0175">Coiled coil</keyword>
<feature type="region of interest" description="Disordered" evidence="6">
    <location>
        <begin position="942"/>
        <end position="971"/>
    </location>
</feature>
<proteinExistence type="predicted"/>
<dbReference type="PANTHER" id="PTHR23244">
    <property type="entry name" value="KELCH REPEAT DOMAIN"/>
    <property type="match status" value="1"/>
</dbReference>
<keyword evidence="8" id="KW-1185">Reference proteome</keyword>
<keyword evidence="3" id="KW-0963">Cytoplasm</keyword>
<feature type="compositionally biased region" description="Polar residues" evidence="6">
    <location>
        <begin position="1582"/>
        <end position="1597"/>
    </location>
</feature>
<evidence type="ECO:0000256" key="3">
    <source>
        <dbReference type="ARBA" id="ARBA00022490"/>
    </source>
</evidence>
<organism evidence="7 8">
    <name type="scientific">Friedmanniomyces simplex</name>
    <dbReference type="NCBI Taxonomy" id="329884"/>
    <lineage>
        <taxon>Eukaryota</taxon>
        <taxon>Fungi</taxon>
        <taxon>Dikarya</taxon>
        <taxon>Ascomycota</taxon>
        <taxon>Pezizomycotina</taxon>
        <taxon>Dothideomycetes</taxon>
        <taxon>Dothideomycetidae</taxon>
        <taxon>Mycosphaerellales</taxon>
        <taxon>Teratosphaeriaceae</taxon>
        <taxon>Friedmanniomyces</taxon>
    </lineage>
</organism>
<name>A0A4U0WXQ2_9PEZI</name>
<dbReference type="PANTHER" id="PTHR23244:SF456">
    <property type="entry name" value="MULTIPLE EPIDERMAL GROWTH FACTOR-LIKE DOMAINS PROTEIN 8"/>
    <property type="match status" value="1"/>
</dbReference>
<gene>
    <name evidence="7" type="ORF">B0A55_10182</name>
</gene>
<dbReference type="Pfam" id="PF24681">
    <property type="entry name" value="Kelch_KLHDC2_KLHL20_DRC7"/>
    <property type="match status" value="1"/>
</dbReference>
<feature type="region of interest" description="Disordered" evidence="6">
    <location>
        <begin position="504"/>
        <end position="836"/>
    </location>
</feature>
<feature type="compositionally biased region" description="Gly residues" evidence="6">
    <location>
        <begin position="1601"/>
        <end position="1617"/>
    </location>
</feature>
<feature type="compositionally biased region" description="Low complexity" evidence="6">
    <location>
        <begin position="40"/>
        <end position="55"/>
    </location>
</feature>
<dbReference type="OrthoDB" id="45365at2759"/>
<feature type="compositionally biased region" description="Pro residues" evidence="6">
    <location>
        <begin position="597"/>
        <end position="606"/>
    </location>
</feature>
<dbReference type="SMART" id="SM00612">
    <property type="entry name" value="Kelch"/>
    <property type="match status" value="2"/>
</dbReference>
<feature type="compositionally biased region" description="Gly residues" evidence="6">
    <location>
        <begin position="1568"/>
        <end position="1578"/>
    </location>
</feature>
<comment type="subcellular location">
    <subcellularLocation>
        <location evidence="1">Cytoplasm</location>
    </subcellularLocation>
</comment>
<keyword evidence="2" id="KW-0880">Kelch repeat</keyword>
<feature type="region of interest" description="Disordered" evidence="6">
    <location>
        <begin position="1"/>
        <end position="158"/>
    </location>
</feature>
<feature type="region of interest" description="Disordered" evidence="6">
    <location>
        <begin position="1462"/>
        <end position="1485"/>
    </location>
</feature>
<feature type="compositionally biased region" description="Polar residues" evidence="6">
    <location>
        <begin position="650"/>
        <end position="677"/>
    </location>
</feature>
<evidence type="ECO:0000313" key="7">
    <source>
        <dbReference type="EMBL" id="TKA67578.1"/>
    </source>
</evidence>
<dbReference type="Gene3D" id="1.20.1170.10">
    <property type="match status" value="1"/>
</dbReference>
<dbReference type="Gene3D" id="2.120.10.80">
    <property type="entry name" value="Kelch-type beta propeller"/>
    <property type="match status" value="1"/>
</dbReference>
<dbReference type="GO" id="GO:0051285">
    <property type="term" value="C:cell cortex of cell tip"/>
    <property type="evidence" value="ECO:0007669"/>
    <property type="project" value="TreeGrafter"/>
</dbReference>
<evidence type="ECO:0000256" key="2">
    <source>
        <dbReference type="ARBA" id="ARBA00022441"/>
    </source>
</evidence>
<feature type="compositionally biased region" description="Polar residues" evidence="6">
    <location>
        <begin position="1552"/>
        <end position="1562"/>
    </location>
</feature>
<dbReference type="GO" id="GO:0061245">
    <property type="term" value="P:establishment or maintenance of bipolar cell polarity"/>
    <property type="evidence" value="ECO:0007669"/>
    <property type="project" value="TreeGrafter"/>
</dbReference>
<reference evidence="7 8" key="1">
    <citation type="submission" date="2017-03" db="EMBL/GenBank/DDBJ databases">
        <title>Genomes of endolithic fungi from Antarctica.</title>
        <authorList>
            <person name="Coleine C."/>
            <person name="Masonjones S."/>
            <person name="Stajich J.E."/>
        </authorList>
    </citation>
    <scope>NUCLEOTIDE SEQUENCE [LARGE SCALE GENOMIC DNA]</scope>
    <source>
        <strain evidence="7 8">CCFEE 5184</strain>
    </source>
</reference>
<evidence type="ECO:0000256" key="1">
    <source>
        <dbReference type="ARBA" id="ARBA00004496"/>
    </source>
</evidence>
<dbReference type="FunFam" id="2.120.10.80:FF:000049">
    <property type="entry name" value="Cell polarity protein (Tea1)"/>
    <property type="match status" value="1"/>
</dbReference>
<feature type="region of interest" description="Disordered" evidence="6">
    <location>
        <begin position="1097"/>
        <end position="1149"/>
    </location>
</feature>
<dbReference type="EMBL" id="NAJQ01000562">
    <property type="protein sequence ID" value="TKA67578.1"/>
    <property type="molecule type" value="Genomic_DNA"/>
</dbReference>
<keyword evidence="4" id="KW-0677">Repeat</keyword>
<evidence type="ECO:0000313" key="8">
    <source>
        <dbReference type="Proteomes" id="UP000309340"/>
    </source>
</evidence>
<feature type="region of interest" description="Disordered" evidence="6">
    <location>
        <begin position="1518"/>
        <end position="1619"/>
    </location>
</feature>
<feature type="compositionally biased region" description="Polar residues" evidence="6">
    <location>
        <begin position="118"/>
        <end position="132"/>
    </location>
</feature>
<dbReference type="InterPro" id="IPR015915">
    <property type="entry name" value="Kelch-typ_b-propeller"/>
</dbReference>
<comment type="caution">
    <text evidence="7">The sequence shown here is derived from an EMBL/GenBank/DDBJ whole genome shotgun (WGS) entry which is preliminary data.</text>
</comment>
<evidence type="ECO:0000256" key="4">
    <source>
        <dbReference type="ARBA" id="ARBA00022737"/>
    </source>
</evidence>
<feature type="compositionally biased region" description="Gly residues" evidence="6">
    <location>
        <begin position="1655"/>
        <end position="1679"/>
    </location>
</feature>
<dbReference type="Proteomes" id="UP000309340">
    <property type="component" value="Unassembled WGS sequence"/>
</dbReference>
<feature type="compositionally biased region" description="Polar residues" evidence="6">
    <location>
        <begin position="693"/>
        <end position="702"/>
    </location>
</feature>
<feature type="compositionally biased region" description="Basic and acidic residues" evidence="6">
    <location>
        <begin position="640"/>
        <end position="649"/>
    </location>
</feature>
<feature type="compositionally biased region" description="Polar residues" evidence="6">
    <location>
        <begin position="545"/>
        <end position="555"/>
    </location>
</feature>
<sequence>MSFLFKSKAKSGIPASALPNISRDIRSSDGPQSQIPMMNGSKPGSPTPQQQQGSSVNNCLSSLAGTTLNGGDAGRSNSAPPQEEIARQQYLRSQQQPQPQPNGMGGMGSGMDGANRNGPASPNLEQKSLSFRDTSREPRLPVQNVRAPPTDSSPYPWSQRRLNFTVSHTNPFPRYGAAVNATSSKDGSIYLMGGLINGSTVKGDLWMVEAGLPTTGSMGNQSMMAGSQMTCYPVATTSEGPGPRVGHASLLVGNAFIVFGGDTKMDEGDQLDDTLYLLNTSTKQWSRALPAGPRPPGRYGHTLNILGSKIYIFGGQVEGYFFNDLVAFDLNALQQATNRWEILIQNTIDGGPPHGQIPPARTNHTIISYNDRLYLFGGTDGVNWYNDVWSYSFHTNSWTQLDCIGYIPSPREGHAAALVGDVMYIFGGRTEEGNDLGDLAAFRITSRRWYTFQNMGPSPSPRSGHSMTTVGKSVVVLAGEPSSAPRDPVELGMAYYLDTAKIRYPPDSASQTPVGDRIQGTRRPSGDQSGKNPGFPIGGAVRSPSVGQQPTQTSPAELADRPRMGSGDSYKAKDNANSRLPRMASNGGVGGAVQAPSPAPTGPLPPLGQQQAPAKANGVVASARQPTRPPDRALSPAQDGAERAQRFENNHSLFMSPQQNTGRDSPAIRSQQAETRQPLSPGFAPPPPLGSMETRQPLSPSFSLPPETPYFDAEEDPMVAQNKSRQKAAVETYQPSQDSTGESLSRTASRNQGTRSRQAENNNGRAESRAENMDNVVDSDTPRQSVQSSIIDAPEHLPKVTQRQIPPEKESEEQPQPQPQQDSWYGSSPAMSQQFDHLSKELEAVKQKNAWFASELALARKSGYSGRPPADSPALDEQRSGADMFPDEDRPLIEALLRMRAELAKVQGTIEEQARHAGERIAQVERQRDVAVNEAVFARARLAGHDGGSGGARGTPDQERELQRKLAASLAGQSEMQRRIEALVAEVEGERRARVLGEETAEAASRRVVELEGLRHRQSSELEGLRSELVETRTGARELEARHAEVSGEHRMLGVDKRELGGQVEGLRRENEGHVGVLASLRDAVLASTQKSEVLERKLEEERSGRDEVETRLRQLRSEHEDRTAELDTTSRRLQDAEELAERHAHEAKTHREAVLAGLGQVTDRSVDSSSASDERVSILQQRVEEANAMMRQNQAAADAASQKLRSAEERIAGLEAYQEQASREGLAIRKQLQVAMREKQGVESEKTELEQKLQGQLLETNALAVQHSSLKDILHERGINAADVRRSRALDSPSSISNRFSTPDLHRVRDLEQQLEASLKSHDEMKTQFEEVSERGDKTKREYEEKLTALDNDHQAAVKYLRGTEKMLSKMKQELQRVKNENGELRRRVEKAKEEEGAGRGVTGEAEAEWERERNSLREEVERAQAELKSSVSDMEARIREMQAQMAQSESKLETVRTAHETRSRDFSSLQATHSAARGDLERLQRENGMLEERARDAENKVQLLLDQVEHSVDNYRRQSRRISGAPNASASGGLLVNGTGGGGGGHHQRNLSGASGVSQSTVGTGHLVGGMGGMGMGHSRNLSDTGESTYSTDAPSTAGGEGGAHGGEDGNGGGRNSLALDALAGELDALRSHWETTNKNYRLSEKFDFERNGGQGGSGHPGGGEAGLVGASGGEFGGLASWRRGLDIGDEGEESRPATSEGTVRGEGEEEEEEEEGHEHHAAQGHTATTRS</sequence>
<dbReference type="InterPro" id="IPR006652">
    <property type="entry name" value="Kelch_1"/>
</dbReference>
<accession>A0A4U0WXQ2</accession>
<evidence type="ECO:0000256" key="6">
    <source>
        <dbReference type="SAM" id="MobiDB-lite"/>
    </source>
</evidence>
<protein>
    <submittedName>
        <fullName evidence="7">Uncharacterized protein</fullName>
    </submittedName>
</protein>
<feature type="region of interest" description="Disordered" evidence="6">
    <location>
        <begin position="1647"/>
        <end position="1734"/>
    </location>
</feature>
<feature type="compositionally biased region" description="Polar residues" evidence="6">
    <location>
        <begin position="56"/>
        <end position="80"/>
    </location>
</feature>
<feature type="region of interest" description="Disordered" evidence="6">
    <location>
        <begin position="862"/>
        <end position="886"/>
    </location>
</feature>
<dbReference type="SUPFAM" id="SSF117281">
    <property type="entry name" value="Kelch motif"/>
    <property type="match status" value="1"/>
</dbReference>
<evidence type="ECO:0000256" key="5">
    <source>
        <dbReference type="ARBA" id="ARBA00023054"/>
    </source>
</evidence>
<dbReference type="STRING" id="329884.A0A4U0WXQ2"/>
<feature type="compositionally biased region" description="Polar residues" evidence="6">
    <location>
        <begin position="733"/>
        <end position="765"/>
    </location>
</feature>
<feature type="compositionally biased region" description="Polar residues" evidence="6">
    <location>
        <begin position="822"/>
        <end position="836"/>
    </location>
</feature>